<organism evidence="3">
    <name type="scientific">Magallana gigas</name>
    <name type="common">Pacific oyster</name>
    <name type="synonym">Crassostrea gigas</name>
    <dbReference type="NCBI Taxonomy" id="29159"/>
    <lineage>
        <taxon>Eukaryota</taxon>
        <taxon>Metazoa</taxon>
        <taxon>Spiralia</taxon>
        <taxon>Lophotrochozoa</taxon>
        <taxon>Mollusca</taxon>
        <taxon>Bivalvia</taxon>
        <taxon>Autobranchia</taxon>
        <taxon>Pteriomorphia</taxon>
        <taxon>Ostreida</taxon>
        <taxon>Ostreoidea</taxon>
        <taxon>Ostreidae</taxon>
        <taxon>Magallana</taxon>
    </lineage>
</organism>
<dbReference type="InParanoid" id="K1PTS5"/>
<dbReference type="InterPro" id="IPR002931">
    <property type="entry name" value="Transglutaminase-like"/>
</dbReference>
<proteinExistence type="predicted"/>
<dbReference type="Gene3D" id="3.10.620.30">
    <property type="match status" value="1"/>
</dbReference>
<dbReference type="HOGENOM" id="CLU_023412_1_0_1"/>
<evidence type="ECO:0000256" key="1">
    <source>
        <dbReference type="SAM" id="MobiDB-lite"/>
    </source>
</evidence>
<name>K1PTS5_MAGGI</name>
<feature type="compositionally biased region" description="Low complexity" evidence="1">
    <location>
        <begin position="1"/>
        <end position="18"/>
    </location>
</feature>
<reference evidence="3" key="1">
    <citation type="journal article" date="2012" name="Nature">
        <title>The oyster genome reveals stress adaptation and complexity of shell formation.</title>
        <authorList>
            <person name="Zhang G."/>
            <person name="Fang X."/>
            <person name="Guo X."/>
            <person name="Li L."/>
            <person name="Luo R."/>
            <person name="Xu F."/>
            <person name="Yang P."/>
            <person name="Zhang L."/>
            <person name="Wang X."/>
            <person name="Qi H."/>
            <person name="Xiong Z."/>
            <person name="Que H."/>
            <person name="Xie Y."/>
            <person name="Holland P.W."/>
            <person name="Paps J."/>
            <person name="Zhu Y."/>
            <person name="Wu F."/>
            <person name="Chen Y."/>
            <person name="Wang J."/>
            <person name="Peng C."/>
            <person name="Meng J."/>
            <person name="Yang L."/>
            <person name="Liu J."/>
            <person name="Wen B."/>
            <person name="Zhang N."/>
            <person name="Huang Z."/>
            <person name="Zhu Q."/>
            <person name="Feng Y."/>
            <person name="Mount A."/>
            <person name="Hedgecock D."/>
            <person name="Xu Z."/>
            <person name="Liu Y."/>
            <person name="Domazet-Loso T."/>
            <person name="Du Y."/>
            <person name="Sun X."/>
            <person name="Zhang S."/>
            <person name="Liu B."/>
            <person name="Cheng P."/>
            <person name="Jiang X."/>
            <person name="Li J."/>
            <person name="Fan D."/>
            <person name="Wang W."/>
            <person name="Fu W."/>
            <person name="Wang T."/>
            <person name="Wang B."/>
            <person name="Zhang J."/>
            <person name="Peng Z."/>
            <person name="Li Y."/>
            <person name="Li N."/>
            <person name="Wang J."/>
            <person name="Chen M."/>
            <person name="He Y."/>
            <person name="Tan F."/>
            <person name="Song X."/>
            <person name="Zheng Q."/>
            <person name="Huang R."/>
            <person name="Yang H."/>
            <person name="Du X."/>
            <person name="Chen L."/>
            <person name="Yang M."/>
            <person name="Gaffney P.M."/>
            <person name="Wang S."/>
            <person name="Luo L."/>
            <person name="She Z."/>
            <person name="Ming Y."/>
            <person name="Huang W."/>
            <person name="Zhang S."/>
            <person name="Huang B."/>
            <person name="Zhang Y."/>
            <person name="Qu T."/>
            <person name="Ni P."/>
            <person name="Miao G."/>
            <person name="Wang J."/>
            <person name="Wang Q."/>
            <person name="Steinberg C.E."/>
            <person name="Wang H."/>
            <person name="Li N."/>
            <person name="Qian L."/>
            <person name="Zhang G."/>
            <person name="Li Y."/>
            <person name="Yang H."/>
            <person name="Liu X."/>
            <person name="Wang J."/>
            <person name="Yin Y."/>
            <person name="Wang J."/>
        </authorList>
    </citation>
    <scope>NUCLEOTIDE SEQUENCE [LARGE SCALE GENOMIC DNA]</scope>
    <source>
        <strain evidence="3">05x7-T-G4-1.051#20</strain>
    </source>
</reference>
<evidence type="ECO:0000313" key="3">
    <source>
        <dbReference type="EMBL" id="EKC27667.1"/>
    </source>
</evidence>
<sequence length="668" mass="75104">MGCGSSTPTSATPKTKSSNQNDVIVTSDVTEQDFVSSTTKSKKASSQTNGTAQPIKPKSNGSTQHQVQQQNTTTQHQVQQQNGSAKSSSGVNVVLSAKSSSSSRSRKDDIIVENVEEIAGDNVKPKPSRKKKAQIMSNPDMFKNIDSHVARTPASVCSSIPTLTEYLIKPARTPLERARAIYKWVTTNIAYDVDGYMGRSEKKSCDSGNVLQSRTSVCSGYSNLFESLCRCAHVPVKVINGYAKGFSHKNKDEIDLSTLQTNHAWNAIFVEGEWRLVDCTWDAGYIDGKSFHWRKKDYYFLMDPEYFISTHLPYMNNDLTTSETWQLLDKPVDPKTYFKSVKLEEGSVHFGVFPRSHKDTIIHMKGEVCIEIQKFTSGEIEDTLLTFKNEEGTKEYKDCVATERSGNDIIKFHVRPHKPGNYKLNLFIYATGEKKEWPQLFNYEIKCDKVMDNLVPFPDYRQIYGPKPEYKELGFGEGVKDQSFYTTNSGEVEIVLPTLRQMSVLCTLEDANSNKIQNAVFQQSTENSIFLSARLPQKGYYKLIIFAEKENKHVVGITYMIHCSNVVGKFMAFPVQYGGKATEYRVILHEPKVKEIPANSTVVFRFSSPVLKSVQAGSKVFKKTNNKDDWEISVDTPEAGSQFNLFGSDEESGTRSGLFGYITKYNVI</sequence>
<dbReference type="EMBL" id="JH818860">
    <property type="protein sequence ID" value="EKC27667.1"/>
    <property type="molecule type" value="Genomic_DNA"/>
</dbReference>
<dbReference type="SUPFAM" id="SSF54001">
    <property type="entry name" value="Cysteine proteinases"/>
    <property type="match status" value="1"/>
</dbReference>
<feature type="compositionally biased region" description="Polar residues" evidence="1">
    <location>
        <begin position="19"/>
        <end position="35"/>
    </location>
</feature>
<feature type="region of interest" description="Disordered" evidence="1">
    <location>
        <begin position="1"/>
        <end position="108"/>
    </location>
</feature>
<feature type="domain" description="Transglutaminase-like" evidence="2">
    <location>
        <begin position="210"/>
        <end position="281"/>
    </location>
</feature>
<dbReference type="InterPro" id="IPR056564">
    <property type="entry name" value="Ig-like_KY"/>
</dbReference>
<protein>
    <submittedName>
        <fullName evidence="3">Kyphoscoliosis peptidase</fullName>
    </submittedName>
</protein>
<dbReference type="GO" id="GO:0005737">
    <property type="term" value="C:cytoplasm"/>
    <property type="evidence" value="ECO:0007669"/>
    <property type="project" value="TreeGrafter"/>
</dbReference>
<dbReference type="OrthoDB" id="6129702at2759"/>
<accession>K1PTS5</accession>
<gene>
    <name evidence="3" type="ORF">CGI_10008880</name>
</gene>
<dbReference type="PANTHER" id="PTHR46333:SF2">
    <property type="entry name" value="CYTOKINESIS PROTEIN 3"/>
    <property type="match status" value="1"/>
</dbReference>
<dbReference type="KEGG" id="crg:105319945"/>
<feature type="compositionally biased region" description="Low complexity" evidence="1">
    <location>
        <begin position="36"/>
        <end position="48"/>
    </location>
</feature>
<evidence type="ECO:0000259" key="2">
    <source>
        <dbReference type="SMART" id="SM00460"/>
    </source>
</evidence>
<dbReference type="PANTHER" id="PTHR46333">
    <property type="entry name" value="CYTOKINESIS PROTEIN 3"/>
    <property type="match status" value="1"/>
</dbReference>
<dbReference type="InterPro" id="IPR052557">
    <property type="entry name" value="CAP/Cytokinesis_protein"/>
</dbReference>
<feature type="compositionally biased region" description="Low complexity" evidence="1">
    <location>
        <begin position="63"/>
        <end position="82"/>
    </location>
</feature>
<dbReference type="Pfam" id="PF01841">
    <property type="entry name" value="Transglut_core"/>
    <property type="match status" value="1"/>
</dbReference>
<dbReference type="Pfam" id="PF23265">
    <property type="entry name" value="Ig-like_KY"/>
    <property type="match status" value="2"/>
</dbReference>
<dbReference type="SMART" id="SM00460">
    <property type="entry name" value="TGc"/>
    <property type="match status" value="1"/>
</dbReference>
<dbReference type="InterPro" id="IPR038765">
    <property type="entry name" value="Papain-like_cys_pep_sf"/>
</dbReference>
<dbReference type="AlphaFoldDB" id="K1PTS5"/>